<evidence type="ECO:0000313" key="2">
    <source>
        <dbReference type="Proteomes" id="UP000385207"/>
    </source>
</evidence>
<gene>
    <name evidence="1" type="ORF">PS862_04403</name>
</gene>
<dbReference type="AlphaFoldDB" id="A0A5E7N3K1"/>
<evidence type="ECO:0000313" key="1">
    <source>
        <dbReference type="EMBL" id="VVP31724.1"/>
    </source>
</evidence>
<dbReference type="EMBL" id="CABVII010000022">
    <property type="protein sequence ID" value="VVP31724.1"/>
    <property type="molecule type" value="Genomic_DNA"/>
</dbReference>
<reference evidence="1 2" key="1">
    <citation type="submission" date="2019-09" db="EMBL/GenBank/DDBJ databases">
        <authorList>
            <person name="Chandra G."/>
            <person name="Truman W A."/>
        </authorList>
    </citation>
    <scope>NUCLEOTIDE SEQUENCE [LARGE SCALE GENOMIC DNA]</scope>
    <source>
        <strain evidence="1">PS862</strain>
    </source>
</reference>
<dbReference type="Proteomes" id="UP000385207">
    <property type="component" value="Unassembled WGS sequence"/>
</dbReference>
<accession>A0A5E7N3K1</accession>
<protein>
    <submittedName>
        <fullName evidence="1">Uncharacterized protein</fullName>
    </submittedName>
</protein>
<name>A0A5E7N3K1_PSEFL</name>
<proteinExistence type="predicted"/>
<organism evidence="1 2">
    <name type="scientific">Pseudomonas fluorescens</name>
    <dbReference type="NCBI Taxonomy" id="294"/>
    <lineage>
        <taxon>Bacteria</taxon>
        <taxon>Pseudomonadati</taxon>
        <taxon>Pseudomonadota</taxon>
        <taxon>Gammaproteobacteria</taxon>
        <taxon>Pseudomonadales</taxon>
        <taxon>Pseudomonadaceae</taxon>
        <taxon>Pseudomonas</taxon>
    </lineage>
</organism>
<sequence>MIAFIRFVILPALADRCALITDCLQEDEGLSLGSPDAQNITCIPFLFPLRRPHPPCARIQR</sequence>